<evidence type="ECO:0000256" key="1">
    <source>
        <dbReference type="SAM" id="MobiDB-lite"/>
    </source>
</evidence>
<dbReference type="EMBL" id="GGFL01011665">
    <property type="protein sequence ID" value="MBW75843.1"/>
    <property type="molecule type" value="Transcribed_RNA"/>
</dbReference>
<reference evidence="2" key="1">
    <citation type="submission" date="2018-01" db="EMBL/GenBank/DDBJ databases">
        <title>An insight into the sialome of Amazonian anophelines.</title>
        <authorList>
            <person name="Ribeiro J.M."/>
            <person name="Scarpassa V."/>
            <person name="Calvo E."/>
        </authorList>
    </citation>
    <scope>NUCLEOTIDE SEQUENCE</scope>
</reference>
<sequence>MSKWLVAPGVWLYAFPPFALFSTVGARVSWIFSSSLAHVALHQKLVRPGWLPGAMRSSLPSPRLPRIMKRCGPETEEAPRAIPGSTGRSMESNFSSTPHPVVTMVIRAATMSGAVSR</sequence>
<proteinExistence type="predicted"/>
<organism evidence="2">
    <name type="scientific">Anopheles darlingi</name>
    <name type="common">Mosquito</name>
    <dbReference type="NCBI Taxonomy" id="43151"/>
    <lineage>
        <taxon>Eukaryota</taxon>
        <taxon>Metazoa</taxon>
        <taxon>Ecdysozoa</taxon>
        <taxon>Arthropoda</taxon>
        <taxon>Hexapoda</taxon>
        <taxon>Insecta</taxon>
        <taxon>Pterygota</taxon>
        <taxon>Neoptera</taxon>
        <taxon>Endopterygota</taxon>
        <taxon>Diptera</taxon>
        <taxon>Nematocera</taxon>
        <taxon>Culicoidea</taxon>
        <taxon>Culicidae</taxon>
        <taxon>Anophelinae</taxon>
        <taxon>Anopheles</taxon>
    </lineage>
</organism>
<accession>A0A2M4DE24</accession>
<feature type="compositionally biased region" description="Polar residues" evidence="1">
    <location>
        <begin position="86"/>
        <end position="96"/>
    </location>
</feature>
<feature type="region of interest" description="Disordered" evidence="1">
    <location>
        <begin position="71"/>
        <end position="96"/>
    </location>
</feature>
<evidence type="ECO:0000313" key="2">
    <source>
        <dbReference type="EMBL" id="MBW75843.1"/>
    </source>
</evidence>
<dbReference type="AlphaFoldDB" id="A0A2M4DE24"/>
<protein>
    <submittedName>
        <fullName evidence="2">Putative secreted protein</fullName>
    </submittedName>
</protein>
<name>A0A2M4DE24_ANODA</name>